<dbReference type="PRINTS" id="PR00421">
    <property type="entry name" value="THIOREDOXIN"/>
</dbReference>
<feature type="disulfide bond" description="Redox-active" evidence="8">
    <location>
        <begin position="33"/>
        <end position="36"/>
    </location>
</feature>
<dbReference type="GO" id="GO:0015035">
    <property type="term" value="F:protein-disulfide reductase activity"/>
    <property type="evidence" value="ECO:0007669"/>
    <property type="project" value="UniProtKB-UniRule"/>
</dbReference>
<evidence type="ECO:0000313" key="11">
    <source>
        <dbReference type="Proteomes" id="UP000501168"/>
    </source>
</evidence>
<evidence type="ECO:0000256" key="4">
    <source>
        <dbReference type="ARBA" id="ARBA00023157"/>
    </source>
</evidence>
<dbReference type="PIRSF" id="PIRSF000077">
    <property type="entry name" value="Thioredoxin"/>
    <property type="match status" value="1"/>
</dbReference>
<dbReference type="InterPro" id="IPR036249">
    <property type="entry name" value="Thioredoxin-like_sf"/>
</dbReference>
<dbReference type="SUPFAM" id="SSF52833">
    <property type="entry name" value="Thioredoxin-like"/>
    <property type="match status" value="1"/>
</dbReference>
<dbReference type="PROSITE" id="PS51352">
    <property type="entry name" value="THIOREDOXIN_2"/>
    <property type="match status" value="1"/>
</dbReference>
<evidence type="ECO:0000256" key="7">
    <source>
        <dbReference type="PIRNR" id="PIRNR000077"/>
    </source>
</evidence>
<comment type="similarity">
    <text evidence="1 7">Belongs to the thioredoxin family.</text>
</comment>
<dbReference type="AlphaFoldDB" id="A0A6G9ICE7"/>
<organism evidence="10 11">
    <name type="scientific">Zophobihabitans entericus</name>
    <dbReference type="NCBI Taxonomy" id="1635327"/>
    <lineage>
        <taxon>Bacteria</taxon>
        <taxon>Pseudomonadati</taxon>
        <taxon>Pseudomonadota</taxon>
        <taxon>Gammaproteobacteria</taxon>
        <taxon>Orbales</taxon>
        <taxon>Orbaceae</taxon>
        <taxon>Zophobihabitans</taxon>
    </lineage>
</organism>
<dbReference type="PROSITE" id="PS00194">
    <property type="entry name" value="THIOREDOXIN_1"/>
    <property type="match status" value="1"/>
</dbReference>
<dbReference type="PANTHER" id="PTHR45663">
    <property type="entry name" value="GEO12009P1"/>
    <property type="match status" value="1"/>
</dbReference>
<keyword evidence="5 8" id="KW-0676">Redox-active center</keyword>
<dbReference type="EMBL" id="CP050253">
    <property type="protein sequence ID" value="QIQ21260.1"/>
    <property type="molecule type" value="Genomic_DNA"/>
</dbReference>
<evidence type="ECO:0000256" key="2">
    <source>
        <dbReference type="ARBA" id="ARBA00022448"/>
    </source>
</evidence>
<evidence type="ECO:0000256" key="5">
    <source>
        <dbReference type="ARBA" id="ARBA00023284"/>
    </source>
</evidence>
<dbReference type="Proteomes" id="UP000501168">
    <property type="component" value="Chromosome"/>
</dbReference>
<feature type="domain" description="Thioredoxin" evidence="9">
    <location>
        <begin position="1"/>
        <end position="108"/>
    </location>
</feature>
<evidence type="ECO:0000256" key="1">
    <source>
        <dbReference type="ARBA" id="ARBA00008987"/>
    </source>
</evidence>
<name>A0A6G9ICE7_9GAMM</name>
<reference evidence="10 11" key="1">
    <citation type="submission" date="2020-03" db="EMBL/GenBank/DDBJ databases">
        <title>Complete genome sequence of Orbus sp. IPMB12 (BCRC 80908).</title>
        <authorList>
            <person name="Lo W.-S."/>
            <person name="Chang T.-H."/>
            <person name="Kuo C.-H."/>
        </authorList>
    </citation>
    <scope>NUCLEOTIDE SEQUENCE [LARGE SCALE GENOMIC DNA]</scope>
    <source>
        <strain evidence="10 11">IPMB12</strain>
    </source>
</reference>
<protein>
    <recommendedName>
        <fullName evidence="6 7">Thioredoxin</fullName>
    </recommendedName>
</protein>
<keyword evidence="2" id="KW-0813">Transport</keyword>
<sequence>MDNFIIDVTESSFQSQVLEHKGLMVVQFWATWCVHCQHMRPIVEKVAKEYHSQVAFARVDIDQQNNLAQAFEVEGTPTFIMFKNGQLVDEKVGEMTKETFIHFLDENL</sequence>
<gene>
    <name evidence="10" type="primary">trxA</name>
    <name evidence="10" type="ORF">IPMB12_05915</name>
</gene>
<evidence type="ECO:0000256" key="3">
    <source>
        <dbReference type="ARBA" id="ARBA00022982"/>
    </source>
</evidence>
<dbReference type="NCBIfam" id="TIGR01068">
    <property type="entry name" value="thioredoxin"/>
    <property type="match status" value="1"/>
</dbReference>
<evidence type="ECO:0000256" key="6">
    <source>
        <dbReference type="NCBIfam" id="TIGR01068"/>
    </source>
</evidence>
<proteinExistence type="inferred from homology"/>
<evidence type="ECO:0000256" key="8">
    <source>
        <dbReference type="PIRSR" id="PIRSR000077-4"/>
    </source>
</evidence>
<dbReference type="InterPro" id="IPR005746">
    <property type="entry name" value="Thioredoxin"/>
</dbReference>
<evidence type="ECO:0000259" key="9">
    <source>
        <dbReference type="PROSITE" id="PS51352"/>
    </source>
</evidence>
<dbReference type="PANTHER" id="PTHR45663:SF11">
    <property type="entry name" value="GEO12009P1"/>
    <property type="match status" value="1"/>
</dbReference>
<dbReference type="KEGG" id="orb:IPMB12_05915"/>
<dbReference type="FunFam" id="3.40.30.10:FF:000001">
    <property type="entry name" value="Thioredoxin"/>
    <property type="match status" value="1"/>
</dbReference>
<dbReference type="RefSeq" id="WP_166915894.1">
    <property type="nucleotide sequence ID" value="NZ_CP050253.1"/>
</dbReference>
<keyword evidence="3" id="KW-0249">Electron transport</keyword>
<accession>A0A6G9ICE7</accession>
<dbReference type="InParanoid" id="A0A6G9ICE7"/>
<evidence type="ECO:0000313" key="10">
    <source>
        <dbReference type="EMBL" id="QIQ21260.1"/>
    </source>
</evidence>
<dbReference type="Gene3D" id="3.40.30.10">
    <property type="entry name" value="Glutaredoxin"/>
    <property type="match status" value="1"/>
</dbReference>
<dbReference type="Pfam" id="PF00085">
    <property type="entry name" value="Thioredoxin"/>
    <property type="match status" value="1"/>
</dbReference>
<keyword evidence="4 8" id="KW-1015">Disulfide bond</keyword>
<keyword evidence="11" id="KW-1185">Reference proteome</keyword>
<dbReference type="InterPro" id="IPR013766">
    <property type="entry name" value="Thioredoxin_domain"/>
</dbReference>
<dbReference type="GO" id="GO:0005737">
    <property type="term" value="C:cytoplasm"/>
    <property type="evidence" value="ECO:0007669"/>
    <property type="project" value="TreeGrafter"/>
</dbReference>
<dbReference type="CDD" id="cd02947">
    <property type="entry name" value="TRX_family"/>
    <property type="match status" value="1"/>
</dbReference>
<dbReference type="InterPro" id="IPR017937">
    <property type="entry name" value="Thioredoxin_CS"/>
</dbReference>